<evidence type="ECO:0000313" key="1">
    <source>
        <dbReference type="EMBL" id="TFD93036.1"/>
    </source>
</evidence>
<dbReference type="Gene3D" id="1.20.1270.360">
    <property type="match status" value="1"/>
</dbReference>
<dbReference type="RefSeq" id="WP_134639910.1">
    <property type="nucleotide sequence ID" value="NZ_SOHM01000009.1"/>
</dbReference>
<evidence type="ECO:0000313" key="2">
    <source>
        <dbReference type="Proteomes" id="UP000298468"/>
    </source>
</evidence>
<comment type="caution">
    <text evidence="1">The sequence shown here is derived from an EMBL/GenBank/DDBJ whole genome shotgun (WGS) entry which is preliminary data.</text>
</comment>
<proteinExistence type="predicted"/>
<dbReference type="OrthoDB" id="5396211at2"/>
<dbReference type="AlphaFoldDB" id="A0A4R9BZB4"/>
<dbReference type="Proteomes" id="UP000298468">
    <property type="component" value="Unassembled WGS sequence"/>
</dbReference>
<accession>A0A4R9BZB4</accession>
<dbReference type="EMBL" id="SOHM01000009">
    <property type="protein sequence ID" value="TFD93036.1"/>
    <property type="molecule type" value="Genomic_DNA"/>
</dbReference>
<sequence length="130" mass="14279">MLENNVTNDLIRERIRACERACDELVVVSENCADACLALNGDGDITTCFLADLNCVEIALVTSRVLSWTTSENRAAAIAVLDACMELCMLSAAVCERMAQLYDPWVTCTAACHRLSNTCMDLLVVLEIER</sequence>
<organism evidence="1 2">
    <name type="scientific">Cryobacterium lactosi</name>
    <dbReference type="NCBI Taxonomy" id="1259202"/>
    <lineage>
        <taxon>Bacteria</taxon>
        <taxon>Bacillati</taxon>
        <taxon>Actinomycetota</taxon>
        <taxon>Actinomycetes</taxon>
        <taxon>Micrococcales</taxon>
        <taxon>Microbacteriaceae</taxon>
        <taxon>Cryobacterium</taxon>
    </lineage>
</organism>
<keyword evidence="2" id="KW-1185">Reference proteome</keyword>
<dbReference type="Pfam" id="PF03860">
    <property type="entry name" value="Csp"/>
    <property type="match status" value="1"/>
</dbReference>
<dbReference type="InterPro" id="IPR005560">
    <property type="entry name" value="Csp_YhjQ"/>
</dbReference>
<reference evidence="1 2" key="1">
    <citation type="submission" date="2019-03" db="EMBL/GenBank/DDBJ databases">
        <title>Genomics of glacier-inhabiting Cryobacterium strains.</title>
        <authorList>
            <person name="Liu Q."/>
            <person name="Xin Y.-H."/>
        </authorList>
    </citation>
    <scope>NUCLEOTIDE SEQUENCE [LARGE SCALE GENOMIC DNA]</scope>
    <source>
        <strain evidence="1 2">Sr59</strain>
    </source>
</reference>
<protein>
    <recommendedName>
        <fullName evidence="3">Four-helix bundle copper-binding protein</fullName>
    </recommendedName>
</protein>
<evidence type="ECO:0008006" key="3">
    <source>
        <dbReference type="Google" id="ProtNLM"/>
    </source>
</evidence>
<name>A0A4R9BZB4_9MICO</name>
<gene>
    <name evidence="1" type="ORF">E3T61_05535</name>
</gene>